<organism evidence="2 3">
    <name type="scientific">Cuscuta australis</name>
    <dbReference type="NCBI Taxonomy" id="267555"/>
    <lineage>
        <taxon>Eukaryota</taxon>
        <taxon>Viridiplantae</taxon>
        <taxon>Streptophyta</taxon>
        <taxon>Embryophyta</taxon>
        <taxon>Tracheophyta</taxon>
        <taxon>Spermatophyta</taxon>
        <taxon>Magnoliopsida</taxon>
        <taxon>eudicotyledons</taxon>
        <taxon>Gunneridae</taxon>
        <taxon>Pentapetalae</taxon>
        <taxon>asterids</taxon>
        <taxon>lamiids</taxon>
        <taxon>Solanales</taxon>
        <taxon>Convolvulaceae</taxon>
        <taxon>Cuscuteae</taxon>
        <taxon>Cuscuta</taxon>
        <taxon>Cuscuta subgen. Grammica</taxon>
        <taxon>Cuscuta sect. Cleistogrammica</taxon>
    </lineage>
</organism>
<dbReference type="EMBL" id="NQVE01000169">
    <property type="protein sequence ID" value="RAL42513.1"/>
    <property type="molecule type" value="Genomic_DNA"/>
</dbReference>
<feature type="region of interest" description="Disordered" evidence="1">
    <location>
        <begin position="79"/>
        <end position="117"/>
    </location>
</feature>
<sequence>MICTSVSLQASTRVCSGFTPLRHSSPSFGSQQVCSHSNPSQKIKVGRWCTPKRDPANQLPYALRVFPLANSHTCQTPWSVFQDGSNGEPTSQRPEYAGAEAHAGRALLPTIQETTFP</sequence>
<proteinExistence type="predicted"/>
<reference evidence="2 3" key="1">
    <citation type="submission" date="2018-06" db="EMBL/GenBank/DDBJ databases">
        <title>The Genome of Cuscuta australis (Dodder) Provides Insight into the Evolution of Plant Parasitism.</title>
        <authorList>
            <person name="Liu H."/>
        </authorList>
    </citation>
    <scope>NUCLEOTIDE SEQUENCE [LARGE SCALE GENOMIC DNA]</scope>
    <source>
        <strain evidence="3">cv. Yunnan</strain>
        <tissue evidence="2">Vines</tissue>
    </source>
</reference>
<dbReference type="AlphaFoldDB" id="A0A328DF17"/>
<dbReference type="InterPro" id="IPR044792">
    <property type="entry name" value="TAR1"/>
</dbReference>
<feature type="compositionally biased region" description="Polar residues" evidence="1">
    <location>
        <begin position="79"/>
        <end position="93"/>
    </location>
</feature>
<accession>A0A328DF17</accession>
<evidence type="ECO:0000313" key="3">
    <source>
        <dbReference type="Proteomes" id="UP000249390"/>
    </source>
</evidence>
<keyword evidence="3" id="KW-1185">Reference proteome</keyword>
<dbReference type="GO" id="GO:0043457">
    <property type="term" value="P:regulation of cellular respiration"/>
    <property type="evidence" value="ECO:0007669"/>
    <property type="project" value="InterPro"/>
</dbReference>
<gene>
    <name evidence="2" type="ORF">DM860_011131</name>
</gene>
<comment type="caution">
    <text evidence="2">The sequence shown here is derived from an EMBL/GenBank/DDBJ whole genome shotgun (WGS) entry which is preliminary data.</text>
</comment>
<dbReference type="PANTHER" id="PTHR47188:SF1">
    <property type="entry name" value="PROTEIN TAR1"/>
    <property type="match status" value="1"/>
</dbReference>
<protein>
    <submittedName>
        <fullName evidence="2">Uncharacterized protein</fullName>
    </submittedName>
</protein>
<evidence type="ECO:0000256" key="1">
    <source>
        <dbReference type="SAM" id="MobiDB-lite"/>
    </source>
</evidence>
<dbReference type="Proteomes" id="UP000249390">
    <property type="component" value="Unassembled WGS sequence"/>
</dbReference>
<evidence type="ECO:0000313" key="2">
    <source>
        <dbReference type="EMBL" id="RAL42513.1"/>
    </source>
</evidence>
<name>A0A328DF17_9ASTE</name>
<dbReference type="PANTHER" id="PTHR47188">
    <property type="entry name" value="PROTEIN TAR1"/>
    <property type="match status" value="1"/>
</dbReference>